<feature type="domain" description="OmpA-like" evidence="3">
    <location>
        <begin position="468"/>
        <end position="589"/>
    </location>
</feature>
<evidence type="ECO:0000256" key="1">
    <source>
        <dbReference type="PROSITE-ProRule" id="PRU00473"/>
    </source>
</evidence>
<sequence length="589" mass="65507">MADNNKDADHLSDEAQMQQIRDLIVGSDASRIKQVMQDNARELVSDVVIEAIHDRQKQDDAFDHVLVPLVEKSVQKSVKEHSEQFVGYLYPLVGRLVRKSVTAFLAEFLEKTNDLIENSLTLKGLGWRFRAWQSGVSFSQYVASQTFVFRVEQVLLIHRQTGILLNSVSQAGDNSADADLVSSMLTAINDFVSDSFHTTQQDHEQNLKIIKTEDFSLVIKRGPQLLLVAAVTGNISQDISTKFQITIEHIHKLFSKEISQFEGDTLPFEATTQPLKECLLAELKPEAEKRSKKRPILAIILVCIVFMAIGYWGLLSFKQNQLLHQVSEIGEQPGILVHSAKTTGWQNVAISVLRDPSAISVEQWLEERQIDPQRVQFQESGYLSLEPKLVNTRLENTLNRYPRVTLSWHQGKPVLTGTVANAQRQMLARDLFAIPGLSDANELIKGVSVEELATVDDDSPEILRALFEITRAKIDSAQIEFEQGQSSLNEAAKDQLTALASYLKTAIELSKKLELNVGLIIMGASDSSGSKQFNQALSRKRAQAAQQFLVDQGIDAGYLNAIGLGVVELTATGSGARKVIFNIINFKAE</sequence>
<dbReference type="RefSeq" id="WP_343862104.1">
    <property type="nucleotide sequence ID" value="NZ_BAAAFD010000012.1"/>
</dbReference>
<dbReference type="InterPro" id="IPR036737">
    <property type="entry name" value="OmpA-like_sf"/>
</dbReference>
<dbReference type="PROSITE" id="PS51123">
    <property type="entry name" value="OMPA_2"/>
    <property type="match status" value="1"/>
</dbReference>
<dbReference type="Gene3D" id="3.30.1330.60">
    <property type="entry name" value="OmpA-like domain"/>
    <property type="match status" value="1"/>
</dbReference>
<evidence type="ECO:0000256" key="2">
    <source>
        <dbReference type="SAM" id="Phobius"/>
    </source>
</evidence>
<dbReference type="Proteomes" id="UP001500359">
    <property type="component" value="Unassembled WGS sequence"/>
</dbReference>
<dbReference type="PANTHER" id="PTHR30329:SF21">
    <property type="entry name" value="LIPOPROTEIN YIAD-RELATED"/>
    <property type="match status" value="1"/>
</dbReference>
<dbReference type="CDD" id="cd07185">
    <property type="entry name" value="OmpA_C-like"/>
    <property type="match status" value="1"/>
</dbReference>
<dbReference type="PANTHER" id="PTHR30329">
    <property type="entry name" value="STATOR ELEMENT OF FLAGELLAR MOTOR COMPLEX"/>
    <property type="match status" value="1"/>
</dbReference>
<protein>
    <recommendedName>
        <fullName evidence="3">OmpA-like domain-containing protein</fullName>
    </recommendedName>
</protein>
<keyword evidence="1 2" id="KW-0472">Membrane</keyword>
<dbReference type="EMBL" id="BAAAFD010000012">
    <property type="protein sequence ID" value="GAA0859594.1"/>
    <property type="molecule type" value="Genomic_DNA"/>
</dbReference>
<dbReference type="Pfam" id="PF00691">
    <property type="entry name" value="OmpA"/>
    <property type="match status" value="1"/>
</dbReference>
<evidence type="ECO:0000313" key="5">
    <source>
        <dbReference type="Proteomes" id="UP001500359"/>
    </source>
</evidence>
<dbReference type="SUPFAM" id="SSF103088">
    <property type="entry name" value="OmpA-like"/>
    <property type="match status" value="1"/>
</dbReference>
<reference evidence="5" key="1">
    <citation type="journal article" date="2019" name="Int. J. Syst. Evol. Microbiol.">
        <title>The Global Catalogue of Microorganisms (GCM) 10K type strain sequencing project: providing services to taxonomists for standard genome sequencing and annotation.</title>
        <authorList>
            <consortium name="The Broad Institute Genomics Platform"/>
            <consortium name="The Broad Institute Genome Sequencing Center for Infectious Disease"/>
            <person name="Wu L."/>
            <person name="Ma J."/>
        </authorList>
    </citation>
    <scope>NUCLEOTIDE SEQUENCE [LARGE SCALE GENOMIC DNA]</scope>
    <source>
        <strain evidence="5">JCM 15896</strain>
    </source>
</reference>
<keyword evidence="5" id="KW-1185">Reference proteome</keyword>
<evidence type="ECO:0000259" key="3">
    <source>
        <dbReference type="PROSITE" id="PS51123"/>
    </source>
</evidence>
<proteinExistence type="predicted"/>
<comment type="caution">
    <text evidence="4">The sequence shown here is derived from an EMBL/GenBank/DDBJ whole genome shotgun (WGS) entry which is preliminary data.</text>
</comment>
<keyword evidence="2" id="KW-1133">Transmembrane helix</keyword>
<name>A0ABP3X1G9_9ALTE</name>
<evidence type="ECO:0000313" key="4">
    <source>
        <dbReference type="EMBL" id="GAA0859594.1"/>
    </source>
</evidence>
<organism evidence="4 5">
    <name type="scientific">Aliiglaciecola litoralis</name>
    <dbReference type="NCBI Taxonomy" id="582857"/>
    <lineage>
        <taxon>Bacteria</taxon>
        <taxon>Pseudomonadati</taxon>
        <taxon>Pseudomonadota</taxon>
        <taxon>Gammaproteobacteria</taxon>
        <taxon>Alteromonadales</taxon>
        <taxon>Alteromonadaceae</taxon>
        <taxon>Aliiglaciecola</taxon>
    </lineage>
</organism>
<accession>A0ABP3X1G9</accession>
<dbReference type="InterPro" id="IPR006665">
    <property type="entry name" value="OmpA-like"/>
</dbReference>
<keyword evidence="2" id="KW-0812">Transmembrane</keyword>
<dbReference type="InterPro" id="IPR050330">
    <property type="entry name" value="Bact_OuterMem_StrucFunc"/>
</dbReference>
<feature type="transmembrane region" description="Helical" evidence="2">
    <location>
        <begin position="296"/>
        <end position="315"/>
    </location>
</feature>
<gene>
    <name evidence="4" type="ORF">GCM10009114_33660</name>
</gene>